<feature type="chain" id="PRO_5045161159" evidence="1">
    <location>
        <begin position="21"/>
        <end position="198"/>
    </location>
</feature>
<sequence>MHSLRLLLTFALLLGQSAPAQRIADIQKLPLLADPTTPTPKQVLTPADRSAVQALLSTLNSRPEVRGLHKDWPYFEHLAMQNVLFTIVAPFRSAQPERLTVFHIYEGEPPVLLFVLRSGLGITADLIEPVSNLNLCGTQSGYSLRDINQNGKREIALTIGCGDGPWAVSMLHLFSTRQLRFNIVQNGRIPQIGIFITM</sequence>
<keyword evidence="1" id="KW-0732">Signal</keyword>
<dbReference type="RefSeq" id="WP_353543381.1">
    <property type="nucleotide sequence ID" value="NZ_BAABRN010000049.1"/>
</dbReference>
<evidence type="ECO:0000256" key="1">
    <source>
        <dbReference type="SAM" id="SignalP"/>
    </source>
</evidence>
<gene>
    <name evidence="2" type="ORF">Dxin01_03167</name>
</gene>
<proteinExistence type="predicted"/>
<accession>A0ABP9VFR1</accession>
<comment type="caution">
    <text evidence="2">The sequence shown here is derived from an EMBL/GenBank/DDBJ whole genome shotgun (WGS) entry which is preliminary data.</text>
</comment>
<organism evidence="2 3">
    <name type="scientific">Deinococcus xinjiangensis</name>
    <dbReference type="NCBI Taxonomy" id="457454"/>
    <lineage>
        <taxon>Bacteria</taxon>
        <taxon>Thermotogati</taxon>
        <taxon>Deinococcota</taxon>
        <taxon>Deinococci</taxon>
        <taxon>Deinococcales</taxon>
        <taxon>Deinococcaceae</taxon>
        <taxon>Deinococcus</taxon>
    </lineage>
</organism>
<dbReference type="EMBL" id="BAABRN010000049">
    <property type="protein sequence ID" value="GAA5503410.1"/>
    <property type="molecule type" value="Genomic_DNA"/>
</dbReference>
<evidence type="ECO:0000313" key="2">
    <source>
        <dbReference type="EMBL" id="GAA5503410.1"/>
    </source>
</evidence>
<reference evidence="2 3" key="1">
    <citation type="submission" date="2024-02" db="EMBL/GenBank/DDBJ databases">
        <title>Deinococcus xinjiangensis NBRC 107630.</title>
        <authorList>
            <person name="Ichikawa N."/>
            <person name="Katano-Makiyama Y."/>
            <person name="Hidaka K."/>
        </authorList>
    </citation>
    <scope>NUCLEOTIDE SEQUENCE [LARGE SCALE GENOMIC DNA]</scope>
    <source>
        <strain evidence="2 3">NBRC 107630</strain>
    </source>
</reference>
<name>A0ABP9VFR1_9DEIO</name>
<feature type="signal peptide" evidence="1">
    <location>
        <begin position="1"/>
        <end position="20"/>
    </location>
</feature>
<dbReference type="Proteomes" id="UP001458946">
    <property type="component" value="Unassembled WGS sequence"/>
</dbReference>
<evidence type="ECO:0000313" key="3">
    <source>
        <dbReference type="Proteomes" id="UP001458946"/>
    </source>
</evidence>
<keyword evidence="3" id="KW-1185">Reference proteome</keyword>
<protein>
    <submittedName>
        <fullName evidence="2">Uncharacterized protein</fullName>
    </submittedName>
</protein>